<gene>
    <name evidence="2" type="ORF">SAMN05421687_104166</name>
</gene>
<dbReference type="STRING" id="570947.SAMN05421687_104166"/>
<dbReference type="Proteomes" id="UP000187608">
    <property type="component" value="Unassembled WGS sequence"/>
</dbReference>
<keyword evidence="1" id="KW-0472">Membrane</keyword>
<proteinExistence type="predicted"/>
<dbReference type="EMBL" id="FTOC01000004">
    <property type="protein sequence ID" value="SIS45771.1"/>
    <property type="molecule type" value="Genomic_DNA"/>
</dbReference>
<keyword evidence="1" id="KW-1133">Transmembrane helix</keyword>
<evidence type="ECO:0000313" key="3">
    <source>
        <dbReference type="Proteomes" id="UP000187608"/>
    </source>
</evidence>
<reference evidence="3" key="1">
    <citation type="submission" date="2017-01" db="EMBL/GenBank/DDBJ databases">
        <authorList>
            <person name="Varghese N."/>
            <person name="Submissions S."/>
        </authorList>
    </citation>
    <scope>NUCLEOTIDE SEQUENCE [LARGE SCALE GENOMIC DNA]</scope>
    <source>
        <strain evidence="3">DSM 23127</strain>
    </source>
</reference>
<dbReference type="AlphaFoldDB" id="A0A1N7J938"/>
<name>A0A1N7J938_9BACI</name>
<evidence type="ECO:0000313" key="2">
    <source>
        <dbReference type="EMBL" id="SIS45771.1"/>
    </source>
</evidence>
<dbReference type="OrthoDB" id="2112914at2"/>
<keyword evidence="1" id="KW-0812">Transmembrane</keyword>
<evidence type="ECO:0000256" key="1">
    <source>
        <dbReference type="SAM" id="Phobius"/>
    </source>
</evidence>
<feature type="transmembrane region" description="Helical" evidence="1">
    <location>
        <begin position="6"/>
        <end position="24"/>
    </location>
</feature>
<organism evidence="2 3">
    <name type="scientific">Salimicrobium flavidum</name>
    <dbReference type="NCBI Taxonomy" id="570947"/>
    <lineage>
        <taxon>Bacteria</taxon>
        <taxon>Bacillati</taxon>
        <taxon>Bacillota</taxon>
        <taxon>Bacilli</taxon>
        <taxon>Bacillales</taxon>
        <taxon>Bacillaceae</taxon>
        <taxon>Salimicrobium</taxon>
    </lineage>
</organism>
<accession>A0A1N7J938</accession>
<keyword evidence="3" id="KW-1185">Reference proteome</keyword>
<protein>
    <submittedName>
        <fullName evidence="2">Uncharacterized protein</fullName>
    </submittedName>
</protein>
<dbReference type="RefSeq" id="WP_076558352.1">
    <property type="nucleotide sequence ID" value="NZ_FTOC01000004.1"/>
</dbReference>
<sequence>MVEFAFLLIILLFVLQGVVLVYLLTAKKQRLDSEEEKERYYQNWFPSFYAYLLSNSGTKPEVDAPARIYVPVIEGILNHLIDHEYESIDKKRLQAVTHFYLVPSYRLYLKHGSWSQRVNTLYFIEEFSIIELKNDVWIHFHHLTASDEEYRQALRTLASFHDERLIPILLQSHQLSQRMIKELLRKIPISVIRQLMDAMENNKERLPHQLQL</sequence>